<evidence type="ECO:0000259" key="11">
    <source>
        <dbReference type="SMART" id="SM00831"/>
    </source>
</evidence>
<dbReference type="SFLD" id="SFLDF00027">
    <property type="entry name" value="p-type_atpase"/>
    <property type="match status" value="1"/>
</dbReference>
<evidence type="ECO:0000256" key="8">
    <source>
        <dbReference type="ARBA" id="ARBA00023136"/>
    </source>
</evidence>
<dbReference type="Gene3D" id="1.20.1110.10">
    <property type="entry name" value="Calcium-transporting ATPase, transmembrane domain"/>
    <property type="match status" value="2"/>
</dbReference>
<dbReference type="Gene3D" id="2.70.150.10">
    <property type="entry name" value="Calcium-transporting ATPase, cytoplasmic transduction domain A"/>
    <property type="match status" value="1"/>
</dbReference>
<dbReference type="STRING" id="133412.A0A1R1XZ74"/>
<dbReference type="GO" id="GO:0005524">
    <property type="term" value="F:ATP binding"/>
    <property type="evidence" value="ECO:0007669"/>
    <property type="project" value="UniProtKB-KW"/>
</dbReference>
<accession>A0A1R1XZ74</accession>
<dbReference type="Proteomes" id="UP000187283">
    <property type="component" value="Unassembled WGS sequence"/>
</dbReference>
<dbReference type="InterPro" id="IPR008250">
    <property type="entry name" value="ATPase_P-typ_transduc_dom_A_sf"/>
</dbReference>
<dbReference type="PROSITE" id="PS00154">
    <property type="entry name" value="ATPASE_E1_E2"/>
    <property type="match status" value="1"/>
</dbReference>
<dbReference type="PRINTS" id="PR00121">
    <property type="entry name" value="NAKATPASE"/>
</dbReference>
<name>A0A1R1XZ74_9FUNG</name>
<feature type="transmembrane region" description="Helical" evidence="10">
    <location>
        <begin position="1115"/>
        <end position="1137"/>
    </location>
</feature>
<keyword evidence="6" id="KW-1278">Translocase</keyword>
<dbReference type="SFLD" id="SFLDS00003">
    <property type="entry name" value="Haloacid_Dehalogenase"/>
    <property type="match status" value="1"/>
</dbReference>
<dbReference type="InterPro" id="IPR036412">
    <property type="entry name" value="HAD-like_sf"/>
</dbReference>
<dbReference type="GO" id="GO:0036376">
    <property type="term" value="P:sodium ion export across plasma membrane"/>
    <property type="evidence" value="ECO:0007669"/>
    <property type="project" value="TreeGrafter"/>
</dbReference>
<dbReference type="GO" id="GO:0006883">
    <property type="term" value="P:intracellular sodium ion homeostasis"/>
    <property type="evidence" value="ECO:0007669"/>
    <property type="project" value="TreeGrafter"/>
</dbReference>
<dbReference type="InterPro" id="IPR006068">
    <property type="entry name" value="ATPase_P-typ_cation-transptr_C"/>
</dbReference>
<dbReference type="OrthoDB" id="158672at2759"/>
<feature type="compositionally biased region" description="Polar residues" evidence="9">
    <location>
        <begin position="121"/>
        <end position="135"/>
    </location>
</feature>
<dbReference type="InterPro" id="IPR001757">
    <property type="entry name" value="P_typ_ATPase"/>
</dbReference>
<keyword evidence="3 10" id="KW-0812">Transmembrane</keyword>
<dbReference type="InterPro" id="IPR044492">
    <property type="entry name" value="P_typ_ATPase_HD_dom"/>
</dbReference>
<evidence type="ECO:0000256" key="6">
    <source>
        <dbReference type="ARBA" id="ARBA00022967"/>
    </source>
</evidence>
<dbReference type="Pfam" id="PF00122">
    <property type="entry name" value="E1-E2_ATPase"/>
    <property type="match status" value="1"/>
</dbReference>
<dbReference type="GO" id="GO:1902600">
    <property type="term" value="P:proton transmembrane transport"/>
    <property type="evidence" value="ECO:0007669"/>
    <property type="project" value="TreeGrafter"/>
</dbReference>
<dbReference type="SFLD" id="SFLDG00002">
    <property type="entry name" value="C1.7:_P-type_atpase_like"/>
    <property type="match status" value="1"/>
</dbReference>
<dbReference type="EMBL" id="LSSN01001389">
    <property type="protein sequence ID" value="OMJ19824.1"/>
    <property type="molecule type" value="Genomic_DNA"/>
</dbReference>
<dbReference type="InterPro" id="IPR059000">
    <property type="entry name" value="ATPase_P-type_domA"/>
</dbReference>
<keyword evidence="7 10" id="KW-1133">Transmembrane helix</keyword>
<keyword evidence="13" id="KW-1185">Reference proteome</keyword>
<protein>
    <submittedName>
        <fullName evidence="12">Sodium/potassium-transporting ATPase subunit alpha-2</fullName>
    </submittedName>
</protein>
<dbReference type="PANTHER" id="PTHR43294:SF21">
    <property type="entry name" value="CATION TRANSPORTING ATPASE"/>
    <property type="match status" value="1"/>
</dbReference>
<keyword evidence="2" id="KW-1003">Cell membrane</keyword>
<dbReference type="SUPFAM" id="SSF56784">
    <property type="entry name" value="HAD-like"/>
    <property type="match status" value="1"/>
</dbReference>
<evidence type="ECO:0000256" key="9">
    <source>
        <dbReference type="SAM" id="MobiDB-lite"/>
    </source>
</evidence>
<evidence type="ECO:0000256" key="1">
    <source>
        <dbReference type="ARBA" id="ARBA00004651"/>
    </source>
</evidence>
<dbReference type="GO" id="GO:0005391">
    <property type="term" value="F:P-type sodium:potassium-exchanging transporter activity"/>
    <property type="evidence" value="ECO:0007669"/>
    <property type="project" value="TreeGrafter"/>
</dbReference>
<dbReference type="InterPro" id="IPR023214">
    <property type="entry name" value="HAD_sf"/>
</dbReference>
<dbReference type="Pfam" id="PF00690">
    <property type="entry name" value="Cation_ATPase_N"/>
    <property type="match status" value="1"/>
</dbReference>
<feature type="compositionally biased region" description="Basic and acidic residues" evidence="9">
    <location>
        <begin position="96"/>
        <end position="115"/>
    </location>
</feature>
<dbReference type="NCBIfam" id="TIGR01494">
    <property type="entry name" value="ATPase_P-type"/>
    <property type="match status" value="2"/>
</dbReference>
<evidence type="ECO:0000313" key="12">
    <source>
        <dbReference type="EMBL" id="OMJ19824.1"/>
    </source>
</evidence>
<feature type="compositionally biased region" description="Polar residues" evidence="9">
    <location>
        <begin position="8"/>
        <end position="17"/>
    </location>
</feature>
<dbReference type="SUPFAM" id="SSF81660">
    <property type="entry name" value="Metal cation-transporting ATPase, ATP-binding domain N"/>
    <property type="match status" value="1"/>
</dbReference>
<evidence type="ECO:0000256" key="3">
    <source>
        <dbReference type="ARBA" id="ARBA00022692"/>
    </source>
</evidence>
<comment type="caution">
    <text evidence="12">The sequence shown here is derived from an EMBL/GenBank/DDBJ whole genome shotgun (WGS) entry which is preliminary data.</text>
</comment>
<organism evidence="12 13">
    <name type="scientific">Smittium culicis</name>
    <dbReference type="NCBI Taxonomy" id="133412"/>
    <lineage>
        <taxon>Eukaryota</taxon>
        <taxon>Fungi</taxon>
        <taxon>Fungi incertae sedis</taxon>
        <taxon>Zoopagomycota</taxon>
        <taxon>Kickxellomycotina</taxon>
        <taxon>Harpellomycetes</taxon>
        <taxon>Harpellales</taxon>
        <taxon>Legeriomycetaceae</taxon>
        <taxon>Smittium</taxon>
    </lineage>
</organism>
<dbReference type="GO" id="GO:0016887">
    <property type="term" value="F:ATP hydrolysis activity"/>
    <property type="evidence" value="ECO:0007669"/>
    <property type="project" value="InterPro"/>
</dbReference>
<dbReference type="GO" id="GO:0005886">
    <property type="term" value="C:plasma membrane"/>
    <property type="evidence" value="ECO:0007669"/>
    <property type="project" value="UniProtKB-SubCell"/>
</dbReference>
<feature type="transmembrane region" description="Helical" evidence="10">
    <location>
        <begin position="397"/>
        <end position="419"/>
    </location>
</feature>
<keyword evidence="8 10" id="KW-0472">Membrane</keyword>
<gene>
    <name evidence="12" type="ORF">AYI70_g4488</name>
</gene>
<dbReference type="InterPro" id="IPR004014">
    <property type="entry name" value="ATPase_P-typ_cation-transptr_N"/>
</dbReference>
<evidence type="ECO:0000256" key="2">
    <source>
        <dbReference type="ARBA" id="ARBA00022475"/>
    </source>
</evidence>
<feature type="compositionally biased region" description="Basic and acidic residues" evidence="9">
    <location>
        <begin position="43"/>
        <end position="52"/>
    </location>
</feature>
<dbReference type="PRINTS" id="PR00119">
    <property type="entry name" value="CATATPASE"/>
</dbReference>
<keyword evidence="5" id="KW-0067">ATP-binding</keyword>
<comment type="subcellular location">
    <subcellularLocation>
        <location evidence="1">Cell membrane</location>
        <topology evidence="1">Multi-pass membrane protein</topology>
    </subcellularLocation>
</comment>
<feature type="transmembrane region" description="Helical" evidence="10">
    <location>
        <begin position="974"/>
        <end position="997"/>
    </location>
</feature>
<feature type="region of interest" description="Disordered" evidence="9">
    <location>
        <begin position="83"/>
        <end position="140"/>
    </location>
</feature>
<feature type="transmembrane region" description="Helical" evidence="10">
    <location>
        <begin position="362"/>
        <end position="385"/>
    </location>
</feature>
<dbReference type="SUPFAM" id="SSF81665">
    <property type="entry name" value="Calcium ATPase, transmembrane domain M"/>
    <property type="match status" value="2"/>
</dbReference>
<dbReference type="InterPro" id="IPR023298">
    <property type="entry name" value="ATPase_P-typ_TM_dom_sf"/>
</dbReference>
<dbReference type="SMART" id="SM00831">
    <property type="entry name" value="Cation_ATPase_N"/>
    <property type="match status" value="1"/>
</dbReference>
<feature type="transmembrane region" description="Helical" evidence="10">
    <location>
        <begin position="1082"/>
        <end position="1100"/>
    </location>
</feature>
<dbReference type="Gene3D" id="3.40.50.1000">
    <property type="entry name" value="HAD superfamily/HAD-like"/>
    <property type="match status" value="1"/>
</dbReference>
<dbReference type="Pfam" id="PF00689">
    <property type="entry name" value="Cation_ATPase_C"/>
    <property type="match status" value="1"/>
</dbReference>
<feature type="transmembrane region" description="Helical" evidence="10">
    <location>
        <begin position="204"/>
        <end position="223"/>
    </location>
</feature>
<evidence type="ECO:0000256" key="5">
    <source>
        <dbReference type="ARBA" id="ARBA00022840"/>
    </source>
</evidence>
<feature type="region of interest" description="Disordered" evidence="9">
    <location>
        <begin position="1"/>
        <end position="53"/>
    </location>
</feature>
<sequence>MDTPNGEGDTTNNVGNTSRKEGAPTKKKPSPKNYLDINFDTPESSKDYRVTRENFGNSLEAGANSSIPNNMAAVTFNDESLEKKGSTAAKSNTNIDNHDIRMSSNEIKEKSERGSPETLHTDNLGTNGKKSSPTSNEKKNINITEHLLSIPDVAKMYNASINFDDVDSSRGLEKSYASELLINNGKNILTPPKSKSSFEMFLECLNNLFNILLIIAGLLQYVLLAINPKANKSSIYIGVILIAVAFINATIEFVQLKKSRDLVYTRMGDKVPADLYVLKSEDLKVDNSSLTGESEPQERSNKNKMKNPLEATNLIFNGTHCVSGRCYGLVIRTGDSTVLGQIANLTNSAGERKSPLALEIDYFVKLIAAVAIITALIFFIVGQVINNNISFSVNFAIGMFAAWIPEGLPATVTMLLTFAAKRLSKRQVLVKNLKGVDTLGAITLLATDKTGTLTRNQMTVAYIWTNGKIFSSTQTNSPEIDVVDSIDEVGIKNILEISTLCCGAKFDRVDVPMSERNIIADATEAGLVRFAGQKLENFDQFGKDIPKVFEVPFNSTNKWMMTINRSPHKNGVYKLYIKGAPERILALCDTIIYNETITPLSSEIIDEYNSKYEFMASKGHRVLAFAELELNSNQFPEGFKFEKDPINYPARGYTFAGLVSLEDPPKHGVREAIGRFRGAGIQVIMVTGDHPLTAEAIGRKINLVLGETKSEVAKRTNRSIEQIQEDEYDAVVIHGETIDGMTDADWDLVFRKPEVIFARTSPKNKLQIVQRAQSIGHVVGVTGDGVNDSPALKKSDLGIAMNKSGSDVSKEAASMILLDDNFSSTINGVEEGRLIFANIKKSIRYTVSHSIPEVIPQLLTILVPFPTILGALQIILIDLGFELFNSLSFAWEPVESRDGLMTEIPRNPVTSRSIQILRERKARHSNDIDPETGEIKESHGIQKYLSTIKKPFTKNFWLDLTDETIGEKLIDGDLLMYSYVEMGSIITIGCLVTWGLVLNSHGMSLSDVRNMAKANKYFTDSSPDYKLNNGTIINGKQQVQYSSEASSAYYIGIFILQSFNLFACKAKYYLPFGKFAFKNKATFYSIFGGATVCFIVAYTPPFNSIFNTSYTLSPVWWLPLFGFGIIVLLYASIRILVLRKYRPMKMNPEIAGLQMYPTIWSTRGSKV</sequence>
<evidence type="ECO:0000313" key="13">
    <source>
        <dbReference type="Proteomes" id="UP000187283"/>
    </source>
</evidence>
<dbReference type="FunFam" id="3.40.50.1000:FF:000083">
    <property type="entry name" value="Sodium/potassium-transporting ATPase subunit alpha"/>
    <property type="match status" value="1"/>
</dbReference>
<feature type="transmembrane region" description="Helical" evidence="10">
    <location>
        <begin position="235"/>
        <end position="254"/>
    </location>
</feature>
<reference evidence="12 13" key="1">
    <citation type="submission" date="2017-01" db="EMBL/GenBank/DDBJ databases">
        <authorList>
            <person name="Mah S.A."/>
            <person name="Swanson W.J."/>
            <person name="Moy G.W."/>
            <person name="Vacquier V.D."/>
        </authorList>
    </citation>
    <scope>NUCLEOTIDE SEQUENCE [LARGE SCALE GENOMIC DNA]</scope>
    <source>
        <strain evidence="12 13">GSMNP</strain>
    </source>
</reference>
<dbReference type="InterPro" id="IPR018303">
    <property type="entry name" value="ATPase_P-typ_P_site"/>
</dbReference>
<evidence type="ECO:0000256" key="10">
    <source>
        <dbReference type="SAM" id="Phobius"/>
    </source>
</evidence>
<dbReference type="Pfam" id="PF13246">
    <property type="entry name" value="Cation_ATPase"/>
    <property type="match status" value="1"/>
</dbReference>
<feature type="transmembrane region" description="Helical" evidence="10">
    <location>
        <begin position="1048"/>
        <end position="1070"/>
    </location>
</feature>
<proteinExistence type="predicted"/>
<dbReference type="InterPro" id="IPR023299">
    <property type="entry name" value="ATPase_P-typ_cyto_dom_N"/>
</dbReference>
<dbReference type="GO" id="GO:1990573">
    <property type="term" value="P:potassium ion import across plasma membrane"/>
    <property type="evidence" value="ECO:0007669"/>
    <property type="project" value="TreeGrafter"/>
</dbReference>
<evidence type="ECO:0000256" key="7">
    <source>
        <dbReference type="ARBA" id="ARBA00022989"/>
    </source>
</evidence>
<dbReference type="Gene3D" id="3.40.1110.10">
    <property type="entry name" value="Calcium-transporting ATPase, cytoplasmic domain N"/>
    <property type="match status" value="1"/>
</dbReference>
<dbReference type="SUPFAM" id="SSF81653">
    <property type="entry name" value="Calcium ATPase, transduction domain A"/>
    <property type="match status" value="1"/>
</dbReference>
<evidence type="ECO:0000256" key="4">
    <source>
        <dbReference type="ARBA" id="ARBA00022741"/>
    </source>
</evidence>
<dbReference type="PANTHER" id="PTHR43294">
    <property type="entry name" value="SODIUM/POTASSIUM-TRANSPORTING ATPASE SUBUNIT ALPHA"/>
    <property type="match status" value="1"/>
</dbReference>
<dbReference type="AlphaFoldDB" id="A0A1R1XZ74"/>
<feature type="domain" description="Cation-transporting P-type ATPase N-terminal" evidence="11">
    <location>
        <begin position="144"/>
        <end position="225"/>
    </location>
</feature>
<dbReference type="InterPro" id="IPR050510">
    <property type="entry name" value="Cation_transp_ATPase_P-type"/>
</dbReference>
<keyword evidence="4" id="KW-0547">Nucleotide-binding</keyword>
<dbReference type="GO" id="GO:0030007">
    <property type="term" value="P:intracellular potassium ion homeostasis"/>
    <property type="evidence" value="ECO:0007669"/>
    <property type="project" value="TreeGrafter"/>
</dbReference>